<proteinExistence type="predicted"/>
<dbReference type="GO" id="GO:0004527">
    <property type="term" value="F:exonuclease activity"/>
    <property type="evidence" value="ECO:0007669"/>
    <property type="project" value="UniProtKB-KW"/>
</dbReference>
<evidence type="ECO:0000259" key="2">
    <source>
        <dbReference type="Pfam" id="PF00149"/>
    </source>
</evidence>
<dbReference type="AlphaFoldDB" id="A0A9Q4B2A7"/>
<organism evidence="3 4">
    <name type="scientific">Salipaludibacillus agaradhaerens</name>
    <name type="common">Bacillus agaradhaerens</name>
    <dbReference type="NCBI Taxonomy" id="76935"/>
    <lineage>
        <taxon>Bacteria</taxon>
        <taxon>Bacillati</taxon>
        <taxon>Bacillota</taxon>
        <taxon>Bacilli</taxon>
        <taxon>Bacillales</taxon>
        <taxon>Bacillaceae</taxon>
    </lineage>
</organism>
<dbReference type="Pfam" id="PF00149">
    <property type="entry name" value="Metallophos"/>
    <property type="match status" value="1"/>
</dbReference>
<keyword evidence="4" id="KW-1185">Reference proteome</keyword>
<dbReference type="PANTHER" id="PTHR30337">
    <property type="entry name" value="COMPONENT OF ATP-DEPENDENT DSDNA EXONUCLEASE"/>
    <property type="match status" value="1"/>
</dbReference>
<dbReference type="InterPro" id="IPR050535">
    <property type="entry name" value="DNA_Repair-Maintenance_Comp"/>
</dbReference>
<evidence type="ECO:0000256" key="1">
    <source>
        <dbReference type="ARBA" id="ARBA00022801"/>
    </source>
</evidence>
<dbReference type="CDD" id="cd00840">
    <property type="entry name" value="MPP_Mre11_N"/>
    <property type="match status" value="1"/>
</dbReference>
<evidence type="ECO:0000313" key="3">
    <source>
        <dbReference type="EMBL" id="MCR6097027.1"/>
    </source>
</evidence>
<comment type="caution">
    <text evidence="3">The sequence shown here is derived from an EMBL/GenBank/DDBJ whole genome shotgun (WGS) entry which is preliminary data.</text>
</comment>
<dbReference type="PIRSF" id="PIRSF033091">
    <property type="entry name" value="Pesterase_YhaO"/>
    <property type="match status" value="1"/>
</dbReference>
<dbReference type="PANTHER" id="PTHR30337:SF7">
    <property type="entry name" value="PHOSPHOESTERASE"/>
    <property type="match status" value="1"/>
</dbReference>
<keyword evidence="3" id="KW-0269">Exonuclease</keyword>
<sequence>MIRFIHCADLHLGRPFQMTKLMNQAMVNRAIRATYESFSAIVQEAIRKKVDFVLVSGDVYHEEDRSIHAQWFFKQQAEKLHQANITLYVIHGNHDPLIQKEQLIAMPENVHIFPTHVSHTVHTTQSGERAIIYGFSYPERAFMNDPVPLFKKLKEDEAYHIGLLHGQENGLVDHDPYAPFSTVDLKNVGFDYWALGHVHKRQVINSHPPVIYPGNIQGCHRKEQGEKGAYYVEMTKTTTTFTFFGTGPVQWQDITVKVNDMKSIDELMAYTLDTITHLSSSHMYMIHLYITGHGVLHETLIKKKVQEDLMDMLQEELEYDSIWVDKLTVNTAPEIIREKWRHKDHIIGDVIRVREDLSHNDSWKESLSSLINHRKIAPFVEQLTEEDEEEILTKAETMIVTALLEEGKTYED</sequence>
<dbReference type="SUPFAM" id="SSF56300">
    <property type="entry name" value="Metallo-dependent phosphatases"/>
    <property type="match status" value="1"/>
</dbReference>
<dbReference type="InterPro" id="IPR041796">
    <property type="entry name" value="Mre11_N"/>
</dbReference>
<gene>
    <name evidence="3" type="ORF">HXA33_10700</name>
</gene>
<dbReference type="InterPro" id="IPR029052">
    <property type="entry name" value="Metallo-depent_PP-like"/>
</dbReference>
<dbReference type="Proteomes" id="UP001057753">
    <property type="component" value="Unassembled WGS sequence"/>
</dbReference>
<accession>A0A9Q4B2A7</accession>
<keyword evidence="1" id="KW-0378">Hydrolase</keyword>
<reference evidence="3" key="1">
    <citation type="submission" date="2020-06" db="EMBL/GenBank/DDBJ databases">
        <title>Insight into the genomes of haloalkaliphilic bacilli from Kenyan soda lakes.</title>
        <authorList>
            <person name="Mwirichia R."/>
            <person name="Villamizar G.C."/>
            <person name="Poehlein A."/>
            <person name="Mugweru J."/>
            <person name="Kipnyargis A."/>
            <person name="Kiplimo D."/>
            <person name="Orwa P."/>
            <person name="Daniel R."/>
        </authorList>
    </citation>
    <scope>NUCLEOTIDE SEQUENCE</scope>
    <source>
        <strain evidence="3">B1096_S55</strain>
    </source>
</reference>
<protein>
    <submittedName>
        <fullName evidence="3">DNA repair exonuclease</fullName>
    </submittedName>
</protein>
<dbReference type="InterPro" id="IPR004843">
    <property type="entry name" value="Calcineurin-like_PHP"/>
</dbReference>
<feature type="domain" description="Calcineurin-like phosphoesterase" evidence="2">
    <location>
        <begin position="2"/>
        <end position="200"/>
    </location>
</feature>
<evidence type="ECO:0000313" key="4">
    <source>
        <dbReference type="Proteomes" id="UP001057753"/>
    </source>
</evidence>
<dbReference type="InterPro" id="IPR014576">
    <property type="entry name" value="Pesterase_YhaO"/>
</dbReference>
<name>A0A9Q4B2A7_SALAG</name>
<dbReference type="Gene3D" id="3.60.21.10">
    <property type="match status" value="1"/>
</dbReference>
<dbReference type="RefSeq" id="WP_257821478.1">
    <property type="nucleotide sequence ID" value="NZ_JABXYM010000001.1"/>
</dbReference>
<keyword evidence="3" id="KW-0540">Nuclease</keyword>
<dbReference type="EMBL" id="JABXYM010000001">
    <property type="protein sequence ID" value="MCR6097027.1"/>
    <property type="molecule type" value="Genomic_DNA"/>
</dbReference>